<sequence>MGCGGSKSTRIAKESPLTEALERKLVEAIMSTKRRKSSFVKKSSFNNLMLQMPKLTAGFKKIRGAHTAISSPSGTVTWATFCSAGGDKLGLEPNSESMKEILAIPDVADGVLVSHPDLITIYTVVFLLDGTTGRHSIKSHEICACLEIMEKSFMFFDSSADGRIERKELAHAMKSGTRVFGRRHSKTLADHLFDQLDWSRDGQITFREFLIGMERIIIETAGDDDEDLGEEEEDLQDLDADWEEAKVKQMEVMQPQQQSKEKQVYYSADEKTDDCGKPEQQQAEEDQMTLLEGSDKPLLGRSDEVRPFTISAPGSIP</sequence>
<evidence type="ECO:0000313" key="5">
    <source>
        <dbReference type="Proteomes" id="UP000722791"/>
    </source>
</evidence>
<dbReference type="PROSITE" id="PS00018">
    <property type="entry name" value="EF_HAND_1"/>
    <property type="match status" value="1"/>
</dbReference>
<protein>
    <recommendedName>
        <fullName evidence="3">EF-hand domain-containing protein</fullName>
    </recommendedName>
</protein>
<dbReference type="GO" id="GO:0005509">
    <property type="term" value="F:calcium ion binding"/>
    <property type="evidence" value="ECO:0007669"/>
    <property type="project" value="InterPro"/>
</dbReference>
<dbReference type="Proteomes" id="UP000722791">
    <property type="component" value="Unassembled WGS sequence"/>
</dbReference>
<dbReference type="InterPro" id="IPR002048">
    <property type="entry name" value="EF_hand_dom"/>
</dbReference>
<evidence type="ECO:0000259" key="3">
    <source>
        <dbReference type="PROSITE" id="PS50222"/>
    </source>
</evidence>
<dbReference type="EMBL" id="BNCQ01000023">
    <property type="protein sequence ID" value="GIM07281.1"/>
    <property type="molecule type" value="Genomic_DNA"/>
</dbReference>
<name>A0A8J4GI51_9CHLO</name>
<gene>
    <name evidence="4" type="ORF">Vretimale_11393</name>
</gene>
<evidence type="ECO:0000256" key="1">
    <source>
        <dbReference type="ARBA" id="ARBA00022837"/>
    </source>
</evidence>
<dbReference type="InterPro" id="IPR011992">
    <property type="entry name" value="EF-hand-dom_pair"/>
</dbReference>
<feature type="domain" description="EF-hand" evidence="3">
    <location>
        <begin position="184"/>
        <end position="219"/>
    </location>
</feature>
<dbReference type="SMART" id="SM00054">
    <property type="entry name" value="EFh"/>
    <property type="match status" value="2"/>
</dbReference>
<feature type="compositionally biased region" description="Basic and acidic residues" evidence="2">
    <location>
        <begin position="259"/>
        <end position="277"/>
    </location>
</feature>
<accession>A0A8J4GI51</accession>
<organism evidence="4 5">
    <name type="scientific">Volvox reticuliferus</name>
    <dbReference type="NCBI Taxonomy" id="1737510"/>
    <lineage>
        <taxon>Eukaryota</taxon>
        <taxon>Viridiplantae</taxon>
        <taxon>Chlorophyta</taxon>
        <taxon>core chlorophytes</taxon>
        <taxon>Chlorophyceae</taxon>
        <taxon>CS clade</taxon>
        <taxon>Chlamydomonadales</taxon>
        <taxon>Volvocaceae</taxon>
        <taxon>Volvox</taxon>
    </lineage>
</organism>
<proteinExistence type="predicted"/>
<dbReference type="AlphaFoldDB" id="A0A8J4GI51"/>
<feature type="region of interest" description="Disordered" evidence="2">
    <location>
        <begin position="251"/>
        <end position="317"/>
    </location>
</feature>
<dbReference type="Pfam" id="PF13202">
    <property type="entry name" value="EF-hand_5"/>
    <property type="match status" value="1"/>
</dbReference>
<comment type="caution">
    <text evidence="4">The sequence shown here is derived from an EMBL/GenBank/DDBJ whole genome shotgun (WGS) entry which is preliminary data.</text>
</comment>
<keyword evidence="1" id="KW-0106">Calcium</keyword>
<dbReference type="SUPFAM" id="SSF47473">
    <property type="entry name" value="EF-hand"/>
    <property type="match status" value="1"/>
</dbReference>
<dbReference type="PROSITE" id="PS50222">
    <property type="entry name" value="EF_HAND_2"/>
    <property type="match status" value="2"/>
</dbReference>
<reference evidence="4" key="1">
    <citation type="journal article" date="2021" name="Proc. Natl. Acad. Sci. U.S.A.">
        <title>Three genomes in the algal genus Volvox reveal the fate of a haploid sex-determining region after a transition to homothallism.</title>
        <authorList>
            <person name="Yamamoto K."/>
            <person name="Hamaji T."/>
            <person name="Kawai-Toyooka H."/>
            <person name="Matsuzaki R."/>
            <person name="Takahashi F."/>
            <person name="Nishimura Y."/>
            <person name="Kawachi M."/>
            <person name="Noguchi H."/>
            <person name="Minakuchi Y."/>
            <person name="Umen J.G."/>
            <person name="Toyoda A."/>
            <person name="Nozaki H."/>
        </authorList>
    </citation>
    <scope>NUCLEOTIDE SEQUENCE</scope>
    <source>
        <strain evidence="4">NIES-3785</strain>
    </source>
</reference>
<dbReference type="Gene3D" id="1.10.238.10">
    <property type="entry name" value="EF-hand"/>
    <property type="match status" value="1"/>
</dbReference>
<feature type="domain" description="EF-hand" evidence="3">
    <location>
        <begin position="144"/>
        <end position="179"/>
    </location>
</feature>
<evidence type="ECO:0000313" key="4">
    <source>
        <dbReference type="EMBL" id="GIM07281.1"/>
    </source>
</evidence>
<evidence type="ECO:0000256" key="2">
    <source>
        <dbReference type="SAM" id="MobiDB-lite"/>
    </source>
</evidence>
<dbReference type="InterPro" id="IPR018247">
    <property type="entry name" value="EF_Hand_1_Ca_BS"/>
</dbReference>
<dbReference type="CDD" id="cd00051">
    <property type="entry name" value="EFh"/>
    <property type="match status" value="1"/>
</dbReference>